<dbReference type="SUPFAM" id="SSF50129">
    <property type="entry name" value="GroES-like"/>
    <property type="match status" value="1"/>
</dbReference>
<name>A0ABU3C3D3_9GAMM</name>
<dbReference type="InterPro" id="IPR013154">
    <property type="entry name" value="ADH-like_N"/>
</dbReference>
<dbReference type="PANTHER" id="PTHR43677">
    <property type="entry name" value="SHORT-CHAIN DEHYDROGENASE/REDUCTASE"/>
    <property type="match status" value="1"/>
</dbReference>
<dbReference type="GO" id="GO:0016491">
    <property type="term" value="F:oxidoreductase activity"/>
    <property type="evidence" value="ECO:0007669"/>
    <property type="project" value="UniProtKB-KW"/>
</dbReference>
<dbReference type="InterPro" id="IPR013149">
    <property type="entry name" value="ADH-like_C"/>
</dbReference>
<dbReference type="PROSITE" id="PS01162">
    <property type="entry name" value="QOR_ZETA_CRYSTAL"/>
    <property type="match status" value="1"/>
</dbReference>
<comment type="caution">
    <text evidence="2">The sequence shown here is derived from an EMBL/GenBank/DDBJ whole genome shotgun (WGS) entry which is preliminary data.</text>
</comment>
<dbReference type="EC" id="1.-.-.-" evidence="2"/>
<dbReference type="SMART" id="SM00829">
    <property type="entry name" value="PKS_ER"/>
    <property type="match status" value="1"/>
</dbReference>
<dbReference type="Proteomes" id="UP001251857">
    <property type="component" value="Unassembled WGS sequence"/>
</dbReference>
<dbReference type="EMBL" id="JAVRIB010000017">
    <property type="protein sequence ID" value="MDT0636074.1"/>
    <property type="molecule type" value="Genomic_DNA"/>
</dbReference>
<proteinExistence type="predicted"/>
<keyword evidence="3" id="KW-1185">Reference proteome</keyword>
<dbReference type="InterPro" id="IPR051397">
    <property type="entry name" value="Zn-ADH-like_protein"/>
</dbReference>
<dbReference type="InterPro" id="IPR020843">
    <property type="entry name" value="ER"/>
</dbReference>
<dbReference type="RefSeq" id="WP_311653970.1">
    <property type="nucleotide sequence ID" value="NZ_JAVRIB010000017.1"/>
</dbReference>
<dbReference type="SUPFAM" id="SSF51735">
    <property type="entry name" value="NAD(P)-binding Rossmann-fold domains"/>
    <property type="match status" value="1"/>
</dbReference>
<organism evidence="2 3">
    <name type="scientific">Spectribacter hydrogenoxidans</name>
    <dbReference type="NCBI Taxonomy" id="3075608"/>
    <lineage>
        <taxon>Bacteria</taxon>
        <taxon>Pseudomonadati</taxon>
        <taxon>Pseudomonadota</taxon>
        <taxon>Gammaproteobacteria</taxon>
        <taxon>Salinisphaerales</taxon>
        <taxon>Salinisphaeraceae</taxon>
        <taxon>Spectribacter</taxon>
    </lineage>
</organism>
<reference evidence="2 3" key="1">
    <citation type="submission" date="2023-09" db="EMBL/GenBank/DDBJ databases">
        <authorList>
            <person name="Rey-Velasco X."/>
        </authorList>
    </citation>
    <scope>NUCLEOTIDE SEQUENCE [LARGE SCALE GENOMIC DNA]</scope>
    <source>
        <strain evidence="2 3">W335</strain>
    </source>
</reference>
<dbReference type="Gene3D" id="3.90.180.10">
    <property type="entry name" value="Medium-chain alcohol dehydrogenases, catalytic domain"/>
    <property type="match status" value="1"/>
</dbReference>
<dbReference type="Pfam" id="PF00107">
    <property type="entry name" value="ADH_zinc_N"/>
    <property type="match status" value="1"/>
</dbReference>
<gene>
    <name evidence="2" type="ORF">RM532_14055</name>
</gene>
<dbReference type="PANTHER" id="PTHR43677:SF4">
    <property type="entry name" value="QUINONE OXIDOREDUCTASE-LIKE PROTEIN 2"/>
    <property type="match status" value="1"/>
</dbReference>
<accession>A0ABU3C3D3</accession>
<dbReference type="Pfam" id="PF08240">
    <property type="entry name" value="ADH_N"/>
    <property type="match status" value="1"/>
</dbReference>
<evidence type="ECO:0000259" key="1">
    <source>
        <dbReference type="SMART" id="SM00829"/>
    </source>
</evidence>
<evidence type="ECO:0000313" key="2">
    <source>
        <dbReference type="EMBL" id="MDT0636074.1"/>
    </source>
</evidence>
<feature type="domain" description="Enoyl reductase (ER)" evidence="1">
    <location>
        <begin position="10"/>
        <end position="323"/>
    </location>
</feature>
<dbReference type="InterPro" id="IPR002364">
    <property type="entry name" value="Quin_OxRdtase/zeta-crystal_CS"/>
</dbReference>
<sequence length="327" mass="34594">MKAILCTQHGLPESLEYADADDPTPGQGEVLIGVKAAGVNFPDTLIIQGKYQFKPDMPFSPGGEVAGEVLEVGEGVSHVKPGDRAMALMTWGGYAEKAVVPGMGVVPMPPDMPFNEAAGFPLVYGTVIHALKQRGRLQEGETLLVLGAAGGVGLAAVQLGRLMGARVIAAASSQAKLDLCAEHGANELINYTEGEPLKEQVKALTDGNGADVIFDPVGGDAFDQCLSCINWDGRLLVVGFASGRIPEAAANRLLLKGCSVIGVFWGKFVQVDARTNMANFMQLIQWYNQGRFRPVISRTYPLARAADALNDMLARKATGKLVLETGA</sequence>
<evidence type="ECO:0000313" key="3">
    <source>
        <dbReference type="Proteomes" id="UP001251857"/>
    </source>
</evidence>
<dbReference type="InterPro" id="IPR011032">
    <property type="entry name" value="GroES-like_sf"/>
</dbReference>
<dbReference type="CDD" id="cd08241">
    <property type="entry name" value="QOR1"/>
    <property type="match status" value="1"/>
</dbReference>
<protein>
    <submittedName>
        <fullName evidence="2">NADPH:quinone oxidoreductase family protein</fullName>
        <ecNumber evidence="2">1.-.-.-</ecNumber>
    </submittedName>
</protein>
<keyword evidence="2" id="KW-0560">Oxidoreductase</keyword>
<dbReference type="InterPro" id="IPR036291">
    <property type="entry name" value="NAD(P)-bd_dom_sf"/>
</dbReference>
<dbReference type="Gene3D" id="3.40.50.720">
    <property type="entry name" value="NAD(P)-binding Rossmann-like Domain"/>
    <property type="match status" value="1"/>
</dbReference>